<keyword evidence="8 11" id="KW-0720">Serine protease</keyword>
<dbReference type="GO" id="GO:0004252">
    <property type="term" value="F:serine-type endopeptidase activity"/>
    <property type="evidence" value="ECO:0007669"/>
    <property type="project" value="UniProtKB-UniRule"/>
</dbReference>
<dbReference type="PANTHER" id="PTHR14218:SF15">
    <property type="entry name" value="TRIPEPTIDYL-PEPTIDASE 1"/>
    <property type="match status" value="1"/>
</dbReference>
<keyword evidence="7 11" id="KW-0378">Hydrolase</keyword>
<proteinExistence type="predicted"/>
<dbReference type="SMART" id="SM00944">
    <property type="entry name" value="Pro-kuma_activ"/>
    <property type="match status" value="1"/>
</dbReference>
<evidence type="ECO:0000313" key="13">
    <source>
        <dbReference type="EMBL" id="UJO25150.1"/>
    </source>
</evidence>
<dbReference type="PROSITE" id="PS51695">
    <property type="entry name" value="SEDOLISIN"/>
    <property type="match status" value="1"/>
</dbReference>
<reference evidence="13" key="2">
    <citation type="journal article" date="2022" name="Microb. Genom.">
        <title>A chromosome-scale genome assembly of the tomato pathogen Cladosporium fulvum reveals a compartmentalized genome architecture and the presence of a dispensable chromosome.</title>
        <authorList>
            <person name="Zaccaron A.Z."/>
            <person name="Chen L.H."/>
            <person name="Samaras A."/>
            <person name="Stergiopoulos I."/>
        </authorList>
    </citation>
    <scope>NUCLEOTIDE SEQUENCE</scope>
    <source>
        <strain evidence="13">Race5_Kim</strain>
    </source>
</reference>
<evidence type="ECO:0000256" key="9">
    <source>
        <dbReference type="ARBA" id="ARBA00022837"/>
    </source>
</evidence>
<feature type="domain" description="Peptidase S53" evidence="12">
    <location>
        <begin position="198"/>
        <end position="588"/>
    </location>
</feature>
<dbReference type="GO" id="GO:0008240">
    <property type="term" value="F:tripeptidyl-peptidase activity"/>
    <property type="evidence" value="ECO:0007669"/>
    <property type="project" value="UniProtKB-EC"/>
</dbReference>
<dbReference type="InterPro" id="IPR050819">
    <property type="entry name" value="Tripeptidyl-peptidase_I"/>
</dbReference>
<dbReference type="InterPro" id="IPR000209">
    <property type="entry name" value="Peptidase_S8/S53_dom"/>
</dbReference>
<dbReference type="GO" id="GO:0005576">
    <property type="term" value="C:extracellular region"/>
    <property type="evidence" value="ECO:0007669"/>
    <property type="project" value="UniProtKB-SubCell"/>
</dbReference>
<dbReference type="InterPro" id="IPR023828">
    <property type="entry name" value="Peptidase_S8_Ser-AS"/>
</dbReference>
<evidence type="ECO:0000256" key="7">
    <source>
        <dbReference type="ARBA" id="ARBA00022801"/>
    </source>
</evidence>
<keyword evidence="6 11" id="KW-0479">Metal-binding</keyword>
<dbReference type="GO" id="GO:0046872">
    <property type="term" value="F:metal ion binding"/>
    <property type="evidence" value="ECO:0007669"/>
    <property type="project" value="UniProtKB-UniRule"/>
</dbReference>
<accession>A0A9Q8UWM7</accession>
<evidence type="ECO:0000256" key="2">
    <source>
        <dbReference type="ARBA" id="ARBA00002451"/>
    </source>
</evidence>
<gene>
    <name evidence="13" type="ORF">CLAFUR5_14108</name>
</gene>
<evidence type="ECO:0000256" key="8">
    <source>
        <dbReference type="ARBA" id="ARBA00022825"/>
    </source>
</evidence>
<evidence type="ECO:0000256" key="10">
    <source>
        <dbReference type="ARBA" id="ARBA00023145"/>
    </source>
</evidence>
<dbReference type="Pfam" id="PF09286">
    <property type="entry name" value="Pro-kuma_activ"/>
    <property type="match status" value="1"/>
</dbReference>
<evidence type="ECO:0000256" key="3">
    <source>
        <dbReference type="ARBA" id="ARBA00004239"/>
    </source>
</evidence>
<dbReference type="Pfam" id="PF00082">
    <property type="entry name" value="Peptidase_S8"/>
    <property type="match status" value="1"/>
</dbReference>
<dbReference type="InterPro" id="IPR015366">
    <property type="entry name" value="S53_propep"/>
</dbReference>
<dbReference type="SUPFAM" id="SSF54897">
    <property type="entry name" value="Protease propeptides/inhibitors"/>
    <property type="match status" value="1"/>
</dbReference>
<dbReference type="SUPFAM" id="SSF52743">
    <property type="entry name" value="Subtilisin-like"/>
    <property type="match status" value="1"/>
</dbReference>
<dbReference type="CDD" id="cd11377">
    <property type="entry name" value="Pro-peptidase_S53"/>
    <property type="match status" value="1"/>
</dbReference>
<keyword evidence="9 11" id="KW-0106">Calcium</keyword>
<dbReference type="PANTHER" id="PTHR14218">
    <property type="entry name" value="PROTEASE S8 TRIPEPTIDYL PEPTIDASE I CLN2"/>
    <property type="match status" value="1"/>
</dbReference>
<feature type="active site" description="Charge relay system" evidence="11">
    <location>
        <position position="278"/>
    </location>
</feature>
<feature type="binding site" evidence="11">
    <location>
        <position position="537"/>
    </location>
    <ligand>
        <name>Ca(2+)</name>
        <dbReference type="ChEBI" id="CHEBI:29108"/>
    </ligand>
</feature>
<dbReference type="AlphaFoldDB" id="A0A9Q8UWM7"/>
<dbReference type="InterPro" id="IPR030400">
    <property type="entry name" value="Sedolisin_dom"/>
</dbReference>
<feature type="binding site" evidence="11">
    <location>
        <position position="568"/>
    </location>
    <ligand>
        <name>Ca(2+)</name>
        <dbReference type="ChEBI" id="CHEBI:29108"/>
    </ligand>
</feature>
<evidence type="ECO:0000256" key="5">
    <source>
        <dbReference type="ARBA" id="ARBA00022670"/>
    </source>
</evidence>
<dbReference type="EC" id="3.4.14.10" evidence="4"/>
<evidence type="ECO:0000259" key="12">
    <source>
        <dbReference type="PROSITE" id="PS51695"/>
    </source>
</evidence>
<dbReference type="KEGG" id="ffu:CLAFUR5_14108"/>
<evidence type="ECO:0000256" key="6">
    <source>
        <dbReference type="ARBA" id="ARBA00022723"/>
    </source>
</evidence>
<evidence type="ECO:0000256" key="11">
    <source>
        <dbReference type="PROSITE-ProRule" id="PRU01032"/>
    </source>
</evidence>
<dbReference type="CDD" id="cd04056">
    <property type="entry name" value="Peptidases_S53"/>
    <property type="match status" value="1"/>
</dbReference>
<sequence length="595" mass="63857">MAYLFTVPLRTLQASAAAISKAAYPDHGWSKRSLAPPDSSIKLHIAVRQEDGGAEITRRLVQASSPGHDCFRQHLSADEVAALSKPAADSPSQVEDWLRQHGMWPAANLSNGMFEVETTKRQAEKLLNASYSVLSEGKNDVVRTELYHLPEDVAEHVDFVTPTTVFPKPEDKQEAVLASRTVPEESLQKRASCGAFDNTTPECLRKVYGIDYTAQPNRTTFAVYATEAFVYNPGDLQRFLDHYNKPAADARPSYRVDGTGDSANGEGGTGAKFETALDTQVLMGLAWPAQGVLYDCGGVFGPNVGQTYDNFLQFLMELRSMQDPPSVVSFAESQPENRFDSDYANRLCIEMAAIGLRGVTLVFSSGNNGANGQDGSSEHNTVFEPKFPASCPRVLAVGGTTNLADEKAATKSTIPPTSRLGFTASGGGFSNYFPVPSWQATHTNSYIDNFVPDGYKTKSGFNAYGAGIPDVSAFSTQFPTFVEGFPVAIPVGGTSGAAPTWAAIITLLNDYQLSRGKPTLGFINPWLYSLKHGLKDITKGGNNAGDCFFLAGCRIGEAPGYDTAAGWDPVTGLGSPKFAELMKALDDPTSSASPP</sequence>
<comment type="function">
    <text evidence="2">Secreted tripeptidyl-peptidase which degrades proteins at acidic pHs and is involved in virulence.</text>
</comment>
<comment type="subcellular location">
    <subcellularLocation>
        <location evidence="3">Secreted</location>
        <location evidence="3">Extracellular space</location>
    </subcellularLocation>
</comment>
<dbReference type="GO" id="GO:0006508">
    <property type="term" value="P:proteolysis"/>
    <property type="evidence" value="ECO:0007669"/>
    <property type="project" value="UniProtKB-KW"/>
</dbReference>
<feature type="active site" description="Charge relay system" evidence="11">
    <location>
        <position position="274"/>
    </location>
</feature>
<keyword evidence="5 11" id="KW-0645">Protease</keyword>
<dbReference type="Gene3D" id="3.40.50.200">
    <property type="entry name" value="Peptidase S8/S53 domain"/>
    <property type="match status" value="1"/>
</dbReference>
<feature type="binding site" evidence="11">
    <location>
        <position position="536"/>
    </location>
    <ligand>
        <name>Ca(2+)</name>
        <dbReference type="ChEBI" id="CHEBI:29108"/>
    </ligand>
</feature>
<dbReference type="InterPro" id="IPR036852">
    <property type="entry name" value="Peptidase_S8/S53_dom_sf"/>
</dbReference>
<feature type="active site" description="Charge relay system" evidence="11">
    <location>
        <position position="495"/>
    </location>
</feature>
<evidence type="ECO:0000256" key="1">
    <source>
        <dbReference type="ARBA" id="ARBA00001910"/>
    </source>
</evidence>
<feature type="binding site" evidence="11">
    <location>
        <position position="566"/>
    </location>
    <ligand>
        <name>Ca(2+)</name>
        <dbReference type="ChEBI" id="CHEBI:29108"/>
    </ligand>
</feature>
<evidence type="ECO:0000313" key="14">
    <source>
        <dbReference type="Proteomes" id="UP000756132"/>
    </source>
</evidence>
<comment type="cofactor">
    <cofactor evidence="11">
        <name>Ca(2+)</name>
        <dbReference type="ChEBI" id="CHEBI:29108"/>
    </cofactor>
    <text evidence="11">Binds 1 Ca(2+) ion per subunit.</text>
</comment>
<organism evidence="13 14">
    <name type="scientific">Passalora fulva</name>
    <name type="common">Tomato leaf mold</name>
    <name type="synonym">Cladosporium fulvum</name>
    <dbReference type="NCBI Taxonomy" id="5499"/>
    <lineage>
        <taxon>Eukaryota</taxon>
        <taxon>Fungi</taxon>
        <taxon>Dikarya</taxon>
        <taxon>Ascomycota</taxon>
        <taxon>Pezizomycotina</taxon>
        <taxon>Dothideomycetes</taxon>
        <taxon>Dothideomycetidae</taxon>
        <taxon>Mycosphaerellales</taxon>
        <taxon>Mycosphaerellaceae</taxon>
        <taxon>Fulvia</taxon>
    </lineage>
</organism>
<comment type="catalytic activity">
    <reaction evidence="1">
        <text>Release of an N-terminal tripeptide from a polypeptide.</text>
        <dbReference type="EC" id="3.4.14.10"/>
    </reaction>
</comment>
<dbReference type="OrthoDB" id="409122at2759"/>
<dbReference type="RefSeq" id="XP_047769516.1">
    <property type="nucleotide sequence ID" value="XM_047913256.1"/>
</dbReference>
<dbReference type="Proteomes" id="UP000756132">
    <property type="component" value="Chromosome 13"/>
</dbReference>
<name>A0A9Q8UWM7_PASFU</name>
<dbReference type="PROSITE" id="PS00138">
    <property type="entry name" value="SUBTILASE_SER"/>
    <property type="match status" value="1"/>
</dbReference>
<keyword evidence="10" id="KW-0865">Zymogen</keyword>
<evidence type="ECO:0000256" key="4">
    <source>
        <dbReference type="ARBA" id="ARBA00012462"/>
    </source>
</evidence>
<protein>
    <recommendedName>
        <fullName evidence="4">tripeptidyl-peptidase II</fullName>
        <ecNumber evidence="4">3.4.14.10</ecNumber>
    </recommendedName>
</protein>
<reference evidence="13" key="1">
    <citation type="submission" date="2021-12" db="EMBL/GenBank/DDBJ databases">
        <authorList>
            <person name="Zaccaron A."/>
            <person name="Stergiopoulos I."/>
        </authorList>
    </citation>
    <scope>NUCLEOTIDE SEQUENCE</scope>
    <source>
        <strain evidence="13">Race5_Kim</strain>
    </source>
</reference>
<dbReference type="EMBL" id="CP090175">
    <property type="protein sequence ID" value="UJO25150.1"/>
    <property type="molecule type" value="Genomic_DNA"/>
</dbReference>
<keyword evidence="14" id="KW-1185">Reference proteome</keyword>
<dbReference type="GeneID" id="71993986"/>